<gene>
    <name evidence="1" type="ORF">BECKUNK1418G_GA0071005_11345</name>
    <name evidence="2" type="ORF">BECKUNK1418H_GA0071006_11265</name>
</gene>
<dbReference type="EMBL" id="CAADGD010000126">
    <property type="protein sequence ID" value="VFK72622.1"/>
    <property type="molecule type" value="Genomic_DNA"/>
</dbReference>
<dbReference type="AlphaFoldDB" id="A0A451AMN5"/>
<protein>
    <submittedName>
        <fullName evidence="1">Uncharacterized protein</fullName>
    </submittedName>
</protein>
<reference evidence="1" key="1">
    <citation type="submission" date="2019-02" db="EMBL/GenBank/DDBJ databases">
        <authorList>
            <person name="Gruber-Vodicka R. H."/>
            <person name="Seah K. B. B."/>
        </authorList>
    </citation>
    <scope>NUCLEOTIDE SEQUENCE</scope>
    <source>
        <strain evidence="2">BECK_BY19</strain>
        <strain evidence="1">BECK_BY8</strain>
    </source>
</reference>
<sequence>MAIHFSTGAPENTVGKLGGWIPEIERAALIADSAGGAVVNLSQGYKVRYLSFQDVGLGKLTDAEYTERWRHLIVSEPHTYGEIELDESLDPFALYQGEAKDGFNAAIKRSEEIKGDYEASVIEIPALRFIGLWLHNEAEDLIMPYPPNATALENYRSTSVGNALAVLQPLAQELLKTSAGSEPTGG</sequence>
<organism evidence="1">
    <name type="scientific">Candidatus Kentrum sp. UNK</name>
    <dbReference type="NCBI Taxonomy" id="2126344"/>
    <lineage>
        <taxon>Bacteria</taxon>
        <taxon>Pseudomonadati</taxon>
        <taxon>Pseudomonadota</taxon>
        <taxon>Gammaproteobacteria</taxon>
        <taxon>Candidatus Kentrum</taxon>
    </lineage>
</organism>
<evidence type="ECO:0000313" key="1">
    <source>
        <dbReference type="EMBL" id="VFK67286.1"/>
    </source>
</evidence>
<proteinExistence type="predicted"/>
<evidence type="ECO:0000313" key="2">
    <source>
        <dbReference type="EMBL" id="VFK72622.1"/>
    </source>
</evidence>
<dbReference type="EMBL" id="CAADFZ010000134">
    <property type="protein sequence ID" value="VFK67286.1"/>
    <property type="molecule type" value="Genomic_DNA"/>
</dbReference>
<name>A0A451AMN5_9GAMM</name>
<accession>A0A451AMN5</accession>